<dbReference type="PANTHER" id="PTHR47926">
    <property type="entry name" value="PENTATRICOPEPTIDE REPEAT-CONTAINING PROTEIN"/>
    <property type="match status" value="1"/>
</dbReference>
<dbReference type="EMBL" id="BPVZ01000062">
    <property type="protein sequence ID" value="GKV23361.1"/>
    <property type="molecule type" value="Genomic_DNA"/>
</dbReference>
<comment type="similarity">
    <text evidence="1">Belongs to the PPR family. PCMP-H subfamily.</text>
</comment>
<organism evidence="5 6">
    <name type="scientific">Rubroshorea leprosula</name>
    <dbReference type="NCBI Taxonomy" id="152421"/>
    <lineage>
        <taxon>Eukaryota</taxon>
        <taxon>Viridiplantae</taxon>
        <taxon>Streptophyta</taxon>
        <taxon>Embryophyta</taxon>
        <taxon>Tracheophyta</taxon>
        <taxon>Spermatophyta</taxon>
        <taxon>Magnoliopsida</taxon>
        <taxon>eudicotyledons</taxon>
        <taxon>Gunneridae</taxon>
        <taxon>Pentapetalae</taxon>
        <taxon>rosids</taxon>
        <taxon>malvids</taxon>
        <taxon>Malvales</taxon>
        <taxon>Dipterocarpaceae</taxon>
        <taxon>Rubroshorea</taxon>
    </lineage>
</organism>
<name>A0AAV5KFJ9_9ROSI</name>
<evidence type="ECO:0000259" key="4">
    <source>
        <dbReference type="Pfam" id="PF14432"/>
    </source>
</evidence>
<dbReference type="AlphaFoldDB" id="A0AAV5KFJ9"/>
<dbReference type="GO" id="GO:0003723">
    <property type="term" value="F:RNA binding"/>
    <property type="evidence" value="ECO:0007669"/>
    <property type="project" value="InterPro"/>
</dbReference>
<dbReference type="GO" id="GO:0008270">
    <property type="term" value="F:zinc ion binding"/>
    <property type="evidence" value="ECO:0007669"/>
    <property type="project" value="InterPro"/>
</dbReference>
<comment type="caution">
    <text evidence="5">The sequence shown here is derived from an EMBL/GenBank/DDBJ whole genome shotgun (WGS) entry which is preliminary data.</text>
</comment>
<feature type="repeat" description="PPR" evidence="3">
    <location>
        <begin position="136"/>
        <end position="170"/>
    </location>
</feature>
<dbReference type="PANTHER" id="PTHR47926:SF423">
    <property type="entry name" value="REPEAT-CONTAINING PROTEIN, PUTATIVE-RELATED"/>
    <property type="match status" value="1"/>
</dbReference>
<sequence>MLQTSLTYAKKITSFINQGQSREAIILFHQVHKVGSKITEFLLSAVARASARAAGITEGKQVHCMILKHGFDRVTVLMTSLVDMYSKCGGIDEARREFDEVTERDVIVTNSMIFGLCRFRLTLEAIELFNGMSQRDVGSWNSLISGLAQYSEGTMALSCFERMRLEGYEVDVMTMVSVVSVCADIFCVINGKMVHGLVIRHGFESCLPVQNAILDILISKIGKREIIARDSSRFHHFKDGVCSCGDYW</sequence>
<dbReference type="InterPro" id="IPR011990">
    <property type="entry name" value="TPR-like_helical_dom_sf"/>
</dbReference>
<dbReference type="InterPro" id="IPR032867">
    <property type="entry name" value="DYW_dom"/>
</dbReference>
<dbReference type="Pfam" id="PF01535">
    <property type="entry name" value="PPR"/>
    <property type="match status" value="3"/>
</dbReference>
<evidence type="ECO:0000256" key="3">
    <source>
        <dbReference type="PROSITE-ProRule" id="PRU00708"/>
    </source>
</evidence>
<accession>A0AAV5KFJ9</accession>
<dbReference type="InterPro" id="IPR002885">
    <property type="entry name" value="PPR_rpt"/>
</dbReference>
<dbReference type="InterPro" id="IPR046960">
    <property type="entry name" value="PPR_At4g14850-like_plant"/>
</dbReference>
<evidence type="ECO:0000256" key="1">
    <source>
        <dbReference type="ARBA" id="ARBA00006643"/>
    </source>
</evidence>
<reference evidence="5 6" key="1">
    <citation type="journal article" date="2021" name="Commun. Biol.">
        <title>The genome of Shorea leprosula (Dipterocarpaceae) highlights the ecological relevance of drought in aseasonal tropical rainforests.</title>
        <authorList>
            <person name="Ng K.K.S."/>
            <person name="Kobayashi M.J."/>
            <person name="Fawcett J.A."/>
            <person name="Hatakeyama M."/>
            <person name="Paape T."/>
            <person name="Ng C.H."/>
            <person name="Ang C.C."/>
            <person name="Tnah L.H."/>
            <person name="Lee C.T."/>
            <person name="Nishiyama T."/>
            <person name="Sese J."/>
            <person name="O'Brien M.J."/>
            <person name="Copetti D."/>
            <person name="Mohd Noor M.I."/>
            <person name="Ong R.C."/>
            <person name="Putra M."/>
            <person name="Sireger I.Z."/>
            <person name="Indrioko S."/>
            <person name="Kosugi Y."/>
            <person name="Izuno A."/>
            <person name="Isagi Y."/>
            <person name="Lee S.L."/>
            <person name="Shimizu K.K."/>
        </authorList>
    </citation>
    <scope>NUCLEOTIDE SEQUENCE [LARGE SCALE GENOMIC DNA]</scope>
    <source>
        <strain evidence="5">214</strain>
    </source>
</reference>
<evidence type="ECO:0000256" key="2">
    <source>
        <dbReference type="ARBA" id="ARBA00022737"/>
    </source>
</evidence>
<proteinExistence type="inferred from homology"/>
<feature type="domain" description="DYW" evidence="4">
    <location>
        <begin position="216"/>
        <end position="248"/>
    </location>
</feature>
<keyword evidence="2" id="KW-0677">Repeat</keyword>
<dbReference type="Proteomes" id="UP001054252">
    <property type="component" value="Unassembled WGS sequence"/>
</dbReference>
<evidence type="ECO:0000313" key="6">
    <source>
        <dbReference type="Proteomes" id="UP001054252"/>
    </source>
</evidence>
<dbReference type="Pfam" id="PF14432">
    <property type="entry name" value="DYW_deaminase"/>
    <property type="match status" value="1"/>
</dbReference>
<evidence type="ECO:0000313" key="5">
    <source>
        <dbReference type="EMBL" id="GKV23361.1"/>
    </source>
</evidence>
<gene>
    <name evidence="5" type="ORF">SLEP1_g33097</name>
</gene>
<dbReference type="GO" id="GO:0009451">
    <property type="term" value="P:RNA modification"/>
    <property type="evidence" value="ECO:0007669"/>
    <property type="project" value="InterPro"/>
</dbReference>
<protein>
    <recommendedName>
        <fullName evidence="4">DYW domain-containing protein</fullName>
    </recommendedName>
</protein>
<dbReference type="NCBIfam" id="TIGR00756">
    <property type="entry name" value="PPR"/>
    <property type="match status" value="1"/>
</dbReference>
<dbReference type="Gene3D" id="1.25.40.10">
    <property type="entry name" value="Tetratricopeptide repeat domain"/>
    <property type="match status" value="1"/>
</dbReference>
<dbReference type="PROSITE" id="PS51375">
    <property type="entry name" value="PPR"/>
    <property type="match status" value="1"/>
</dbReference>
<keyword evidence="6" id="KW-1185">Reference proteome</keyword>